<proteinExistence type="predicted"/>
<organism evidence="2 3">
    <name type="scientific">Candolleomyces aberdarensis</name>
    <dbReference type="NCBI Taxonomy" id="2316362"/>
    <lineage>
        <taxon>Eukaryota</taxon>
        <taxon>Fungi</taxon>
        <taxon>Dikarya</taxon>
        <taxon>Basidiomycota</taxon>
        <taxon>Agaricomycotina</taxon>
        <taxon>Agaricomycetes</taxon>
        <taxon>Agaricomycetidae</taxon>
        <taxon>Agaricales</taxon>
        <taxon>Agaricineae</taxon>
        <taxon>Psathyrellaceae</taxon>
        <taxon>Candolleomyces</taxon>
    </lineage>
</organism>
<dbReference type="Pfam" id="PF12770">
    <property type="entry name" value="CHAT"/>
    <property type="match status" value="2"/>
</dbReference>
<protein>
    <recommendedName>
        <fullName evidence="1">CHAT domain-containing protein</fullName>
    </recommendedName>
</protein>
<feature type="domain" description="CHAT" evidence="1">
    <location>
        <begin position="1074"/>
        <end position="1169"/>
    </location>
</feature>
<evidence type="ECO:0000259" key="1">
    <source>
        <dbReference type="Pfam" id="PF12770"/>
    </source>
</evidence>
<dbReference type="Gene3D" id="1.25.40.10">
    <property type="entry name" value="Tetratricopeptide repeat domain"/>
    <property type="match status" value="4"/>
</dbReference>
<comment type="caution">
    <text evidence="2">The sequence shown here is derived from an EMBL/GenBank/DDBJ whole genome shotgun (WGS) entry which is preliminary data.</text>
</comment>
<dbReference type="InterPro" id="IPR024983">
    <property type="entry name" value="CHAT_dom"/>
</dbReference>
<gene>
    <name evidence="2" type="ORF">EST38_g1538</name>
</gene>
<dbReference type="PANTHER" id="PTHR19959:SF119">
    <property type="entry name" value="FUNGAL LIPASE-LIKE DOMAIN-CONTAINING PROTEIN"/>
    <property type="match status" value="1"/>
</dbReference>
<reference evidence="2 3" key="1">
    <citation type="submission" date="2019-01" db="EMBL/GenBank/DDBJ databases">
        <title>Draft genome sequence of Psathyrella aberdarensis IHI B618.</title>
        <authorList>
            <person name="Buettner E."/>
            <person name="Kellner H."/>
        </authorList>
    </citation>
    <scope>NUCLEOTIDE SEQUENCE [LARGE SCALE GENOMIC DNA]</scope>
    <source>
        <strain evidence="2 3">IHI B618</strain>
    </source>
</reference>
<evidence type="ECO:0000313" key="3">
    <source>
        <dbReference type="Proteomes" id="UP000290288"/>
    </source>
</evidence>
<dbReference type="PANTHER" id="PTHR19959">
    <property type="entry name" value="KINESIN LIGHT CHAIN"/>
    <property type="match status" value="1"/>
</dbReference>
<name>A0A4V1Q545_9AGAR</name>
<sequence>MSESILDVIDIIGSLPREQIINRITYAAAEEHCGTFDLKNFEVECTEYHEDLALSETIQLVVLPEGQEDESVMTLTLQREKATALKWQCNESIPVLLSTTGLTFIAQAEALGDIGCFGIVLQEIIAYRQATTAVNERIDHESEQDSGDSFPTLKLAVDVATTPMDVEAARKYKSNTLALAFGAVFERTGKIEDIDVAIDAQTELVDLTPIDDEALPGNLNTLSQLYRSRFERTRDIIDAKKSLAVQRRAVHFTPEGQAFLAEVTAGLGVAYVTYFEATKRVSDLDTGIAALRKAMVLDPSNVTSPMNLSLALEKRFESFLQPHDLEEALQICRGALRQVRASDLQQLPRSLDRLAGLLHCRYKHMGQPEDTEEGLSLMREAIGLLDLDESDSGLPPLLCNFGVFLIDRYMLGGELVDLEEAITATQRAILLAREGISDLAKAHNILGITLLLRFDHTKHVSDIEEAVACGNRAVDSTVNGDPSLPTHLSNFGVFLTSYFSATQALAYLEQAISVQERAVEMTEDGSNSMSFRLGSLSETLHTLFNHTGKLSDIDRAIACVHNAIDCRLPSMADRTTYLHNLGTFYGERFRITLEIADIQNCLSMHREAIEQTPPTSALLPNRLLNLGYSLVTSHEYTNNTDHLLEAMSYFERAANSRFGPPKKRIDSAQQWIKAASMLNHPSLISAYDTAIRLLSVVGGLEQTIERRHESLARISNLALEAAAGALELDRIDKAVEWLEEGRCLVWNQLMDLRGSVDDLRSYDEELAERVVSVSQALDKAGSRKSAAEQGIQASLQQKVTSQDEALQHLKLANEWEELLQTVQSIPGFENFLQPASLTNLASHLPEDGPVVIINVHKSRCDAIALLAGCDDPVHIPLTDFSLTMAEEMRREIQEGLSSIGIRARSIATDTEVTDTDPGNLVDRAMKPLARAHNPNNIFQKILAQLWTFVVEPILDNLGFSPSDNPGRIWWCPTGPLSFLPLHAAGTYASNPTNNVSLSDYAVSSYTPTISSLAESWKRSKRDQPGSTGIALISQTDTPGLPSLPGTASEIAMIQAQAQEHGVQTLVLAGENATTEATVDTSNPLHSGFHLHDDLLKLSTIIKDNPGSQSPAEFAFLSACQTSTGDATLSEEAVHLAAGMLAAGYSSVVATMWAIPDLYAPTVAKHFYTDVFSRGNGSLDGSQTAMSDSTLDFIDIVGRYSFQIVDSVNAPAKAYTASLPREEIINRFTYAAVEEHCGTLALNNFEVECTEYHEDLAFLGTIHLVVLPESEEDESVTTFTLHRDGTAALKWQCNESIPVTLSTSGLTFIAQAEELGDIGCFSILLQDLNAYREATTAVNERIFHTSEYDPESNFPTMKLAVDVATTPMDVQAARKYKSTMLALAFGAVFERTGNIEDIDAAIDAQTELVDLTPIDDEALPGNLDTLSHFYRSRFERTRDITDAKKSLAVQRRAVHFTSEGQASLAEVTGGLGVAYLTYFEATKRLSYLDTGIAAFRKAMVLDPSAVTAPMNLSLALEKRFESFLQFHDLEEALQICREALRQVRTSNQQQLPRSLDRLAGLLHCRHKYMGRSEDTEEGISLIREAIALFDENDSGLPPALCNLGVFLINHYTLGGELVDLEEAITVTQRAILLAGEGSRDLAKAHNILGIALLLRFDHTKHLSDIEEAVACGNRAVDSTVNGDPSLPVHLSNFGVNLTSYFSATDDLAHLERAISVEERAVEMTEDGSTSMSYRLGSLAETLHTLFKYTGRLSDIDRAIACVRKGIDCRLPSMADRIGYLHNLGIFLGERFRISREIADIENCLSMHREVIEQTPPTSALLPNRLLNLGHSLVTSHTYTNNTDHLLEAMSQFERAAKSRFGPPKKRIENAREWIQTASMLNHPSLISAYDTAIRLLSVVGGLEQTIERRHESLANISNLALEAAAAAFELDRVDKAVEWLEEGRCLVWNQLMDLRGSVDDLRSYDEELAERVLSVSQALDKAGSRKSAVEEGLQASLQRKVTSQDEALQHLKLANEWEELLQTIHNIPGFENFLQPASLTNLASHLPEDGPVVIINVHKSRCDAIALLSGCDDPVHIPLTDFSLAMAEEMRREIQEGLSSIGIRARSIATDTEVTDTDPGNLVDRAMKPLARAHNPNNTFQKILAQLWTFVVEPILDNLGFSPSDNLGRIWWCPTGPLSFLPLHAAGTYASNPTNNVSLSDYAVSSYTPTISSLAESWKRSKRDQPGSTGIALISQTDTPGLPSLPGTASEIAMIQAQAQEHGVQTLVLAGENATTEATVDTSNPLRSGFHLHDDLLKLSTIIKDNPGSQSPAEFAFLSACQTSTGDATLSEEAVHLAAGMLAAGYSSVVATMWAIPDLYAPTVAKHFYTDVFSRGNGSLDGSQTAYALHHAMQTLRKQLGDSPYSYLAWVPYVHFGL</sequence>
<dbReference type="STRING" id="2316362.A0A4V1Q545"/>
<dbReference type="OrthoDB" id="3266086at2759"/>
<dbReference type="Proteomes" id="UP000290288">
    <property type="component" value="Unassembled WGS sequence"/>
</dbReference>
<keyword evidence="3" id="KW-1185">Reference proteome</keyword>
<dbReference type="InterPro" id="IPR011990">
    <property type="entry name" value="TPR-like_helical_dom_sf"/>
</dbReference>
<dbReference type="SUPFAM" id="SSF48452">
    <property type="entry name" value="TPR-like"/>
    <property type="match status" value="2"/>
</dbReference>
<evidence type="ECO:0000313" key="2">
    <source>
        <dbReference type="EMBL" id="RXW24308.1"/>
    </source>
</evidence>
<feature type="domain" description="CHAT" evidence="1">
    <location>
        <begin position="2140"/>
        <end position="2416"/>
    </location>
</feature>
<dbReference type="EMBL" id="SDEE01000021">
    <property type="protein sequence ID" value="RXW24308.1"/>
    <property type="molecule type" value="Genomic_DNA"/>
</dbReference>
<accession>A0A4V1Q545</accession>